<gene>
    <name evidence="2" type="ORF">GWK47_005595</name>
</gene>
<evidence type="ECO:0000256" key="1">
    <source>
        <dbReference type="SAM" id="MobiDB-lite"/>
    </source>
</evidence>
<dbReference type="EMBL" id="JACEEZ010008414">
    <property type="protein sequence ID" value="KAG0723328.1"/>
    <property type="molecule type" value="Genomic_DNA"/>
</dbReference>
<evidence type="ECO:0000313" key="3">
    <source>
        <dbReference type="Proteomes" id="UP000770661"/>
    </source>
</evidence>
<protein>
    <submittedName>
        <fullName evidence="2">Uncharacterized protein</fullName>
    </submittedName>
</protein>
<proteinExistence type="predicted"/>
<feature type="region of interest" description="Disordered" evidence="1">
    <location>
        <begin position="49"/>
        <end position="108"/>
    </location>
</feature>
<evidence type="ECO:0000313" key="2">
    <source>
        <dbReference type="EMBL" id="KAG0723328.1"/>
    </source>
</evidence>
<reference evidence="2" key="1">
    <citation type="submission" date="2020-07" db="EMBL/GenBank/DDBJ databases">
        <title>The High-quality genome of the commercially important snow crab, Chionoecetes opilio.</title>
        <authorList>
            <person name="Jeong J.-H."/>
            <person name="Ryu S."/>
        </authorList>
    </citation>
    <scope>NUCLEOTIDE SEQUENCE</scope>
    <source>
        <strain evidence="2">MADBK_172401_WGS</strain>
        <tissue evidence="2">Digestive gland</tissue>
    </source>
</reference>
<keyword evidence="3" id="KW-1185">Reference proteome</keyword>
<accession>A0A8J4YAX6</accession>
<name>A0A8J4YAX6_CHIOP</name>
<dbReference type="AlphaFoldDB" id="A0A8J4YAX6"/>
<sequence>MKQRETREIMRKSRDGTLRKHTTTADRITPLNHSAEYFLGWAIRDLQGCTPKKPPALPVSPTTSSAATSAQARASGPGSQISGSMGEGGGEWPHSTTLGLDPALSCTL</sequence>
<comment type="caution">
    <text evidence="2">The sequence shown here is derived from an EMBL/GenBank/DDBJ whole genome shotgun (WGS) entry which is preliminary data.</text>
</comment>
<feature type="region of interest" description="Disordered" evidence="1">
    <location>
        <begin position="1"/>
        <end position="27"/>
    </location>
</feature>
<feature type="compositionally biased region" description="Basic and acidic residues" evidence="1">
    <location>
        <begin position="1"/>
        <end position="18"/>
    </location>
</feature>
<dbReference type="Proteomes" id="UP000770661">
    <property type="component" value="Unassembled WGS sequence"/>
</dbReference>
<feature type="compositionally biased region" description="Low complexity" evidence="1">
    <location>
        <begin position="59"/>
        <end position="77"/>
    </location>
</feature>
<organism evidence="2 3">
    <name type="scientific">Chionoecetes opilio</name>
    <name type="common">Atlantic snow crab</name>
    <name type="synonym">Cancer opilio</name>
    <dbReference type="NCBI Taxonomy" id="41210"/>
    <lineage>
        <taxon>Eukaryota</taxon>
        <taxon>Metazoa</taxon>
        <taxon>Ecdysozoa</taxon>
        <taxon>Arthropoda</taxon>
        <taxon>Crustacea</taxon>
        <taxon>Multicrustacea</taxon>
        <taxon>Malacostraca</taxon>
        <taxon>Eumalacostraca</taxon>
        <taxon>Eucarida</taxon>
        <taxon>Decapoda</taxon>
        <taxon>Pleocyemata</taxon>
        <taxon>Brachyura</taxon>
        <taxon>Eubrachyura</taxon>
        <taxon>Majoidea</taxon>
        <taxon>Majidae</taxon>
        <taxon>Chionoecetes</taxon>
    </lineage>
</organism>